<reference evidence="1" key="1">
    <citation type="submission" date="2018-05" db="EMBL/GenBank/DDBJ databases">
        <authorList>
            <person name="Lanie J.A."/>
            <person name="Ng W.-L."/>
            <person name="Kazmierczak K.M."/>
            <person name="Andrzejewski T.M."/>
            <person name="Davidsen T.M."/>
            <person name="Wayne K.J."/>
            <person name="Tettelin H."/>
            <person name="Glass J.I."/>
            <person name="Rusch D."/>
            <person name="Podicherti R."/>
            <person name="Tsui H.-C.T."/>
            <person name="Winkler M.E."/>
        </authorList>
    </citation>
    <scope>NUCLEOTIDE SEQUENCE</scope>
</reference>
<sequence>MNYGMLQIETEIFTLMDLWASVHPLH</sequence>
<dbReference type="AlphaFoldDB" id="A0A381TJ12"/>
<gene>
    <name evidence="1" type="ORF">METZ01_LOCUS68673</name>
</gene>
<proteinExistence type="predicted"/>
<accession>A0A381TJ12</accession>
<protein>
    <submittedName>
        <fullName evidence="1">Uncharacterized protein</fullName>
    </submittedName>
</protein>
<dbReference type="EMBL" id="UINC01004639">
    <property type="protein sequence ID" value="SVA15819.1"/>
    <property type="molecule type" value="Genomic_DNA"/>
</dbReference>
<name>A0A381TJ12_9ZZZZ</name>
<organism evidence="1">
    <name type="scientific">marine metagenome</name>
    <dbReference type="NCBI Taxonomy" id="408172"/>
    <lineage>
        <taxon>unclassified sequences</taxon>
        <taxon>metagenomes</taxon>
        <taxon>ecological metagenomes</taxon>
    </lineage>
</organism>
<evidence type="ECO:0000313" key="1">
    <source>
        <dbReference type="EMBL" id="SVA15819.1"/>
    </source>
</evidence>